<keyword evidence="2" id="KW-1185">Reference proteome</keyword>
<dbReference type="Proteomes" id="UP000027222">
    <property type="component" value="Unassembled WGS sequence"/>
</dbReference>
<accession>A0A067TZ56</accession>
<dbReference type="PANTHER" id="PTHR15180">
    <property type="entry name" value="GENERAL TRANSCRIPTION FACTOR 3C POLYPEPTIDE 1"/>
    <property type="match status" value="1"/>
</dbReference>
<proteinExistence type="predicted"/>
<dbReference type="AlphaFoldDB" id="A0A067TZ56"/>
<dbReference type="STRING" id="685588.A0A067TZ56"/>
<dbReference type="GO" id="GO:0006384">
    <property type="term" value="P:transcription initiation at RNA polymerase III promoter"/>
    <property type="evidence" value="ECO:0007669"/>
    <property type="project" value="InterPro"/>
</dbReference>
<dbReference type="GO" id="GO:0042791">
    <property type="term" value="P:5S class rRNA transcription by RNA polymerase III"/>
    <property type="evidence" value="ECO:0007669"/>
    <property type="project" value="TreeGrafter"/>
</dbReference>
<dbReference type="OrthoDB" id="68020at2759"/>
<dbReference type="InterPro" id="IPR044210">
    <property type="entry name" value="Tfc3-like"/>
</dbReference>
<evidence type="ECO:0000313" key="1">
    <source>
        <dbReference type="EMBL" id="KDR85304.1"/>
    </source>
</evidence>
<dbReference type="GO" id="GO:0000127">
    <property type="term" value="C:transcription factor TFIIIC complex"/>
    <property type="evidence" value="ECO:0007669"/>
    <property type="project" value="InterPro"/>
</dbReference>
<evidence type="ECO:0000313" key="2">
    <source>
        <dbReference type="Proteomes" id="UP000027222"/>
    </source>
</evidence>
<dbReference type="EMBL" id="KL142367">
    <property type="protein sequence ID" value="KDR85304.1"/>
    <property type="molecule type" value="Genomic_DNA"/>
</dbReference>
<protein>
    <submittedName>
        <fullName evidence="1">Uncharacterized protein</fullName>
    </submittedName>
</protein>
<dbReference type="GO" id="GO:0003677">
    <property type="term" value="F:DNA binding"/>
    <property type="evidence" value="ECO:0007669"/>
    <property type="project" value="InterPro"/>
</dbReference>
<gene>
    <name evidence="1" type="ORF">GALMADRAFT_51568</name>
</gene>
<name>A0A067TZ56_GALM3</name>
<sequence length="144" mass="17274">MVEADIPQLYWAGYDSLDLVSAQFVARWSVMVSRNPIIHVFPRRWLDIRGTKVAAFWQAALRAIMGLVVFRPGITQAEIRWRLRAVYDRQEVRDVLRFLQGEGYLQHRFGRSSIWTLCGIYMPFDEEEERRVYWFMGEKHWYQV</sequence>
<organism evidence="1 2">
    <name type="scientific">Galerina marginata (strain CBS 339.88)</name>
    <dbReference type="NCBI Taxonomy" id="685588"/>
    <lineage>
        <taxon>Eukaryota</taxon>
        <taxon>Fungi</taxon>
        <taxon>Dikarya</taxon>
        <taxon>Basidiomycota</taxon>
        <taxon>Agaricomycotina</taxon>
        <taxon>Agaricomycetes</taxon>
        <taxon>Agaricomycetidae</taxon>
        <taxon>Agaricales</taxon>
        <taxon>Agaricineae</taxon>
        <taxon>Strophariaceae</taxon>
        <taxon>Galerina</taxon>
    </lineage>
</organism>
<dbReference type="PANTHER" id="PTHR15180:SF1">
    <property type="entry name" value="GENERAL TRANSCRIPTION FACTOR 3C POLYPEPTIDE 1"/>
    <property type="match status" value="1"/>
</dbReference>
<dbReference type="HOGENOM" id="CLU_1796601_0_0_1"/>
<reference evidence="2" key="1">
    <citation type="journal article" date="2014" name="Proc. Natl. Acad. Sci. U.S.A.">
        <title>Extensive sampling of basidiomycete genomes demonstrates inadequacy of the white-rot/brown-rot paradigm for wood decay fungi.</title>
        <authorList>
            <person name="Riley R."/>
            <person name="Salamov A.A."/>
            <person name="Brown D.W."/>
            <person name="Nagy L.G."/>
            <person name="Floudas D."/>
            <person name="Held B.W."/>
            <person name="Levasseur A."/>
            <person name="Lombard V."/>
            <person name="Morin E."/>
            <person name="Otillar R."/>
            <person name="Lindquist E.A."/>
            <person name="Sun H."/>
            <person name="LaButti K.M."/>
            <person name="Schmutz J."/>
            <person name="Jabbour D."/>
            <person name="Luo H."/>
            <person name="Baker S.E."/>
            <person name="Pisabarro A.G."/>
            <person name="Walton J.D."/>
            <person name="Blanchette R.A."/>
            <person name="Henrissat B."/>
            <person name="Martin F."/>
            <person name="Cullen D."/>
            <person name="Hibbett D.S."/>
            <person name="Grigoriev I.V."/>
        </authorList>
    </citation>
    <scope>NUCLEOTIDE SEQUENCE [LARGE SCALE GENOMIC DNA]</scope>
    <source>
        <strain evidence="2">CBS 339.88</strain>
    </source>
</reference>